<dbReference type="PANTHER" id="PTHR30466">
    <property type="entry name" value="FLAVIN REDUCTASE"/>
    <property type="match status" value="1"/>
</dbReference>
<dbReference type="Proteomes" id="UP001183610">
    <property type="component" value="Unassembled WGS sequence"/>
</dbReference>
<reference evidence="5" key="1">
    <citation type="submission" date="2023-07" db="EMBL/GenBank/DDBJ databases">
        <title>30 novel species of actinomycetes from the DSMZ collection.</title>
        <authorList>
            <person name="Nouioui I."/>
        </authorList>
    </citation>
    <scope>NUCLEOTIDE SEQUENCE [LARGE SCALE GENOMIC DNA]</scope>
    <source>
        <strain evidence="5">DSM 41979</strain>
    </source>
</reference>
<organism evidence="4 5">
    <name type="scientific">Streptomyces evansiae</name>
    <dbReference type="NCBI Taxonomy" id="3075535"/>
    <lineage>
        <taxon>Bacteria</taxon>
        <taxon>Bacillati</taxon>
        <taxon>Actinomycetota</taxon>
        <taxon>Actinomycetes</taxon>
        <taxon>Kitasatosporales</taxon>
        <taxon>Streptomycetaceae</taxon>
        <taxon>Streptomyces</taxon>
    </lineage>
</organism>
<dbReference type="SMART" id="SM00903">
    <property type="entry name" value="Flavin_Reduct"/>
    <property type="match status" value="1"/>
</dbReference>
<protein>
    <submittedName>
        <fullName evidence="4">Flavin reductase family protein</fullName>
        <ecNumber evidence="4">1.-.-.-</ecNumber>
    </submittedName>
</protein>
<name>A0ABU2QV55_9ACTN</name>
<dbReference type="EMBL" id="JAVRET010000003">
    <property type="protein sequence ID" value="MDT0407836.1"/>
    <property type="molecule type" value="Genomic_DNA"/>
</dbReference>
<accession>A0ABU2QV55</accession>
<dbReference type="InterPro" id="IPR012349">
    <property type="entry name" value="Split_barrel_FMN-bd"/>
</dbReference>
<proteinExistence type="predicted"/>
<dbReference type="InterPro" id="IPR002563">
    <property type="entry name" value="Flavin_Rdtase-like_dom"/>
</dbReference>
<dbReference type="Pfam" id="PF01613">
    <property type="entry name" value="Flavin_Reduct"/>
    <property type="match status" value="1"/>
</dbReference>
<keyword evidence="5" id="KW-1185">Reference proteome</keyword>
<sequence length="231" mass="23843">MTDTPMTDTAGPTAHRATPPTAVRTPVAAPAATAATTASATALPAQPPGPAPLAPPAADLRPLMSAFPSGVGVVTALDENAVPRGMTCSSLASVALDPAVLVVCLRAGGPTSDAVLGSGRFTLNLLHEDARDVSDLFASQRPDRFERVVWRLPLGASGPHLTEAALATADCTVVRAVPFGDHTAVFGHVTRVAHTDTAAPLLYGRRRYARWSAAAAAPEPRRTEGEPRVRP</sequence>
<feature type="domain" description="Flavin reductase like" evidence="3">
    <location>
        <begin position="64"/>
        <end position="210"/>
    </location>
</feature>
<dbReference type="EC" id="1.-.-.-" evidence="4"/>
<dbReference type="PANTHER" id="PTHR30466:SF1">
    <property type="entry name" value="FMN REDUCTASE (NADH) RUTF"/>
    <property type="match status" value="1"/>
</dbReference>
<evidence type="ECO:0000313" key="4">
    <source>
        <dbReference type="EMBL" id="MDT0407836.1"/>
    </source>
</evidence>
<evidence type="ECO:0000256" key="1">
    <source>
        <dbReference type="ARBA" id="ARBA00023002"/>
    </source>
</evidence>
<dbReference type="InterPro" id="IPR050268">
    <property type="entry name" value="NADH-dep_flavin_reductase"/>
</dbReference>
<evidence type="ECO:0000259" key="3">
    <source>
        <dbReference type="SMART" id="SM00903"/>
    </source>
</evidence>
<evidence type="ECO:0000313" key="5">
    <source>
        <dbReference type="Proteomes" id="UP001183610"/>
    </source>
</evidence>
<feature type="compositionally biased region" description="Pro residues" evidence="2">
    <location>
        <begin position="45"/>
        <end position="55"/>
    </location>
</feature>
<dbReference type="SUPFAM" id="SSF50475">
    <property type="entry name" value="FMN-binding split barrel"/>
    <property type="match status" value="1"/>
</dbReference>
<feature type="compositionally biased region" description="Low complexity" evidence="2">
    <location>
        <begin position="9"/>
        <end position="44"/>
    </location>
</feature>
<comment type="caution">
    <text evidence="4">The sequence shown here is derived from an EMBL/GenBank/DDBJ whole genome shotgun (WGS) entry which is preliminary data.</text>
</comment>
<evidence type="ECO:0000256" key="2">
    <source>
        <dbReference type="SAM" id="MobiDB-lite"/>
    </source>
</evidence>
<dbReference type="GO" id="GO:0016491">
    <property type="term" value="F:oxidoreductase activity"/>
    <property type="evidence" value="ECO:0007669"/>
    <property type="project" value="UniProtKB-KW"/>
</dbReference>
<feature type="region of interest" description="Disordered" evidence="2">
    <location>
        <begin position="1"/>
        <end position="57"/>
    </location>
</feature>
<keyword evidence="1 4" id="KW-0560">Oxidoreductase</keyword>
<dbReference type="Gene3D" id="2.30.110.10">
    <property type="entry name" value="Electron Transport, Fmn-binding Protein, Chain A"/>
    <property type="match status" value="1"/>
</dbReference>
<dbReference type="RefSeq" id="WP_010268379.1">
    <property type="nucleotide sequence ID" value="NZ_JAVRET010000003.1"/>
</dbReference>
<gene>
    <name evidence="4" type="ORF">RM698_02075</name>
</gene>